<feature type="compositionally biased region" description="Basic and acidic residues" evidence="1">
    <location>
        <begin position="1267"/>
        <end position="1276"/>
    </location>
</feature>
<feature type="region of interest" description="Disordered" evidence="1">
    <location>
        <begin position="1"/>
        <end position="21"/>
    </location>
</feature>
<evidence type="ECO:0000313" key="2">
    <source>
        <dbReference type="Proteomes" id="UP000228380"/>
    </source>
</evidence>
<dbReference type="PANTHER" id="PTHR31267">
    <property type="entry name" value="DENTIN SIALOPHOSPHOPROTEIN-LIKE PROTEIN"/>
    <property type="match status" value="1"/>
</dbReference>
<feature type="region of interest" description="Disordered" evidence="1">
    <location>
        <begin position="728"/>
        <end position="748"/>
    </location>
</feature>
<dbReference type="RefSeq" id="XP_008792707.2">
    <property type="nucleotide sequence ID" value="XM_008794485.4"/>
</dbReference>
<dbReference type="KEGG" id="pda:103709238"/>
<proteinExistence type="predicted"/>
<feature type="compositionally biased region" description="Basic and acidic residues" evidence="1">
    <location>
        <begin position="12"/>
        <end position="21"/>
    </location>
</feature>
<dbReference type="OrthoDB" id="1926238at2759"/>
<keyword evidence="2" id="KW-1185">Reference proteome</keyword>
<feature type="compositionally biased region" description="Polar residues" evidence="1">
    <location>
        <begin position="736"/>
        <end position="746"/>
    </location>
</feature>
<feature type="region of interest" description="Disordered" evidence="1">
    <location>
        <begin position="1257"/>
        <end position="1296"/>
    </location>
</feature>
<feature type="compositionally biased region" description="Polar residues" evidence="1">
    <location>
        <begin position="994"/>
        <end position="1010"/>
    </location>
</feature>
<feature type="region of interest" description="Disordered" evidence="1">
    <location>
        <begin position="1160"/>
        <end position="1217"/>
    </location>
</feature>
<feature type="region of interest" description="Disordered" evidence="1">
    <location>
        <begin position="342"/>
        <end position="368"/>
    </location>
</feature>
<evidence type="ECO:0000256" key="1">
    <source>
        <dbReference type="SAM" id="MobiDB-lite"/>
    </source>
</evidence>
<reference evidence="3" key="2">
    <citation type="submission" date="2025-08" db="UniProtKB">
        <authorList>
            <consortium name="RefSeq"/>
        </authorList>
    </citation>
    <scope>IDENTIFICATION</scope>
    <source>
        <tissue evidence="3">Young leaves</tissue>
    </source>
</reference>
<feature type="compositionally biased region" description="Polar residues" evidence="1">
    <location>
        <begin position="492"/>
        <end position="503"/>
    </location>
</feature>
<feature type="compositionally biased region" description="Polar residues" evidence="1">
    <location>
        <begin position="904"/>
        <end position="934"/>
    </location>
</feature>
<reference evidence="2" key="1">
    <citation type="journal article" date="2019" name="Nat. Commun.">
        <title>Genome-wide association mapping of date palm fruit traits.</title>
        <authorList>
            <person name="Hazzouri K.M."/>
            <person name="Gros-Balthazard M."/>
            <person name="Flowers J.M."/>
            <person name="Copetti D."/>
            <person name="Lemansour A."/>
            <person name="Lebrun M."/>
            <person name="Masmoudi K."/>
            <person name="Ferrand S."/>
            <person name="Dhar M.I."/>
            <person name="Fresquez Z.A."/>
            <person name="Rosas U."/>
            <person name="Zhang J."/>
            <person name="Talag J."/>
            <person name="Lee S."/>
            <person name="Kudrna D."/>
            <person name="Powell R.F."/>
            <person name="Leitch I.J."/>
            <person name="Krueger R.R."/>
            <person name="Wing R.A."/>
            <person name="Amiri K.M.A."/>
            <person name="Purugganan M.D."/>
        </authorList>
    </citation>
    <scope>NUCLEOTIDE SEQUENCE [LARGE SCALE GENOMIC DNA]</scope>
    <source>
        <strain evidence="2">cv. Khalas</strain>
    </source>
</reference>
<gene>
    <name evidence="3" type="primary">LOC103709238</name>
</gene>
<sequence>MHGSQDTQTRPDQSKFLEDNSFSDRHNSICRGLATFNPLQGNAPQHSSGLIRNSETPEFAQAPVNFDFRRSQQQLVRSHLLGTLQPHLRQHPGFNNMQLWQQQLMYNKLQQLQRQQQLQQLDQGARQQSLLNQLSSAAKPAAINQFPALVNEIPINDASNYVWPNNFVGGESKSPGIPQMFVAGNMNCTQPSGSPAMQNLTNGMMFPNDQGQTIQAMGFVPQQLDQSLRGIPVSSSRGSMNQYSEFQGMPSDNMDMMTKTLGNQPEKASMHSGPLRSFQSGQSFAEQAGLQDNISISTQSFQEKSLFGNALVQSVSSGVASGNFQQPNHLQRRFQLQNFQGMQEQSDLSGDLHEKPEAQVGPSHDAASLDPTEQKILFGTDDDDNWGFSFGKSVNSCTGGYLQGNSLDNDYCGAFPSVQSGSWSALMQEAVQASSSDTGHQEEWSGLTFHKTEPSIGNHSAISNDNGKQQAAWNDNNLQNTPSLISRPLPLFNNTDARTSLSTAPGFHHSFTSTYEQNDRVPAEASHESFQRSTRETQNKQSFHNQNQKQSLEGDLQSQMHTNDGVGAGQTHGQLESNSCYSTVESKSHNMHGVWTHQQNMPLSNTASQLSNKPDGWNIQHSLGNDGAKYGQRNNTNRIMNIERSCDGSMWKVGGNQVTLTGGSESVKSDIGSPQMRSDASCMGNVTSVMNSSTLKLNQEMNQYLFNRQQIDRGKHVALDSYVNSANDENLGGNLYNKSSGSQAWETTRDNAGKELVENYDGKHEHSKVASNEVYRSNHSNLGQHGSSGGAARESPLSTEDDSRALGSGSQKSFCQSGQQTRGSHILEYHQIGSMGMNVQPSILPLQASYPQGLPRSVIQGSNQEQRYIGHSQFAGPAVSNNVIGMAKGNLTNLQRSPKGAEDIQSTGTVPSHDSSGYASFDGSTAQNSHNKGIGQTSQDMLELLHKVDQSRDVKAIATSDAPEAAASDISASRPQLVHSSALQGFGLRLGPPSQWQPVSNQPSQTSLHEFSSKQLDHESRNKDRTWSASTASVQPLPHEASKIEHWDTRCSVTGQTCRETSQSYSHVNSSSTAALDLSHAGFQLQQQLQQHHMSIASGNETMELSAKVSLGSQANVNSSIKNVPLLRQPNESHDRVLADQPFQTSVPNLAGRIPPFRLASSADTHAPPASPFYSAQTDHSQPMDAGFSRTGHSGQQLPVVEPGSGSQPSTSGMPQQVGFSKMLHKVWTNVSAQRLAGVQPHKLTPAILQSVILSSNNRNAGPWRPQKVDDQKQKGENAPSESGTSSVKSPQAIYGDEHPVMDSSLQQLSSEGLDVAAKTGIAFQGQEPMRKHMLEGSPCENIATACNSPMVHVPLTNAASSSGDVGLYWHTSVPSDVNQQNYALLHQMQAMKGAYSDPSKRPGKRLKGADFGSDASRMDWKAVQGLVYGQNAAFRVPADSELGATSHRSFASDVKMLSFALRDNEERSASTCSQIPGREASSQDMHIVGCPDLQTHIHSSSACSASGLTGESKHPQISPQMAPSWFGQYGTYKNGQILAMYDGQRTIKPATPQFNFPKASGSMDNSTIVAQRMDTGHAGGLGRSTLSTTVAANESSPSCLPADVIDHDIVPRKKRKSAASELLPWHKEVTNGSRWLQTISMAELEWTQASNRLTEKVEDEAEILEDGLSVPQPRRRLILTSQLMQQLLPAIPAAILKTEATSAYESSTYYVAKSALLDACSLIDCSGSDSCMQLDKENMISEKLETSEKVGDNIYSKVVEDFIGRSKKLESEFLRLDRRTAMLDVRLECQELERFSIVNRLGKFHGRNHTDGVESSSTSENALRKTFPQRYVTALSMPGNLPEGVFCLSL</sequence>
<protein>
    <submittedName>
        <fullName evidence="3">Uncharacterized protein LOC103709238 isoform X1</fullName>
    </submittedName>
</protein>
<organism evidence="2 3">
    <name type="scientific">Phoenix dactylifera</name>
    <name type="common">Date palm</name>
    <dbReference type="NCBI Taxonomy" id="42345"/>
    <lineage>
        <taxon>Eukaryota</taxon>
        <taxon>Viridiplantae</taxon>
        <taxon>Streptophyta</taxon>
        <taxon>Embryophyta</taxon>
        <taxon>Tracheophyta</taxon>
        <taxon>Spermatophyta</taxon>
        <taxon>Magnoliopsida</taxon>
        <taxon>Liliopsida</taxon>
        <taxon>Arecaceae</taxon>
        <taxon>Coryphoideae</taxon>
        <taxon>Phoeniceae</taxon>
        <taxon>Phoenix</taxon>
    </lineage>
</organism>
<name>A0A8B7C6B5_PHODC</name>
<feature type="compositionally biased region" description="Basic and acidic residues" evidence="1">
    <location>
        <begin position="517"/>
        <end position="538"/>
    </location>
</feature>
<feature type="compositionally biased region" description="Polar residues" evidence="1">
    <location>
        <begin position="1280"/>
        <end position="1290"/>
    </location>
</feature>
<feature type="compositionally biased region" description="Polar residues" evidence="1">
    <location>
        <begin position="1"/>
        <end position="11"/>
    </location>
</feature>
<feature type="compositionally biased region" description="Polar residues" evidence="1">
    <location>
        <begin position="1205"/>
        <end position="1217"/>
    </location>
</feature>
<feature type="compositionally biased region" description="Polar residues" evidence="1">
    <location>
        <begin position="808"/>
        <end position="819"/>
    </location>
</feature>
<dbReference type="GeneID" id="103709238"/>
<feature type="compositionally biased region" description="Polar residues" evidence="1">
    <location>
        <begin position="457"/>
        <end position="484"/>
    </location>
</feature>
<feature type="compositionally biased region" description="Basic and acidic residues" evidence="1">
    <location>
        <begin position="1011"/>
        <end position="1026"/>
    </location>
</feature>
<dbReference type="PANTHER" id="PTHR31267:SF2">
    <property type="entry name" value="EXPRESSED PROTEIN"/>
    <property type="match status" value="1"/>
</dbReference>
<feature type="region of interest" description="Disordered" evidence="1">
    <location>
        <begin position="778"/>
        <end position="819"/>
    </location>
</feature>
<feature type="compositionally biased region" description="Polar residues" evidence="1">
    <location>
        <begin position="539"/>
        <end position="554"/>
    </location>
</feature>
<feature type="region of interest" description="Disordered" evidence="1">
    <location>
        <begin position="37"/>
        <end position="56"/>
    </location>
</feature>
<feature type="region of interest" description="Disordered" evidence="1">
    <location>
        <begin position="893"/>
        <end position="934"/>
    </location>
</feature>
<feature type="region of interest" description="Disordered" evidence="1">
    <location>
        <begin position="457"/>
        <end position="554"/>
    </location>
</feature>
<accession>A0A8B7C6B5</accession>
<feature type="region of interest" description="Disordered" evidence="1">
    <location>
        <begin position="989"/>
        <end position="1036"/>
    </location>
</feature>
<dbReference type="Proteomes" id="UP000228380">
    <property type="component" value="Chromosome 6"/>
</dbReference>
<evidence type="ECO:0000313" key="3">
    <source>
        <dbReference type="RefSeq" id="XP_008792707.2"/>
    </source>
</evidence>